<comment type="caution">
    <text evidence="1">The sequence shown here is derived from an EMBL/GenBank/DDBJ whole genome shotgun (WGS) entry which is preliminary data.</text>
</comment>
<evidence type="ECO:0000313" key="1">
    <source>
        <dbReference type="EMBL" id="KRX12954.1"/>
    </source>
</evidence>
<dbReference type="EMBL" id="JYDL01000240">
    <property type="protein sequence ID" value="KRX12954.1"/>
    <property type="molecule type" value="Genomic_DNA"/>
</dbReference>
<keyword evidence="2" id="KW-1185">Reference proteome</keyword>
<dbReference type="Proteomes" id="UP000054630">
    <property type="component" value="Unassembled WGS sequence"/>
</dbReference>
<name>A0A0V0RF83_9BILA</name>
<evidence type="ECO:0000313" key="2">
    <source>
        <dbReference type="Proteomes" id="UP000054630"/>
    </source>
</evidence>
<proteinExistence type="predicted"/>
<accession>A0A0V0RF83</accession>
<sequence>MSIKVIICSLFRQKSNGPERNATEACNENNIRVVFKNVALRVDLDLTNSCYTLKTRKAQIPML</sequence>
<gene>
    <name evidence="1" type="ORF">T07_4850</name>
</gene>
<protein>
    <submittedName>
        <fullName evidence="1">Uncharacterized protein</fullName>
    </submittedName>
</protein>
<organism evidence="1 2">
    <name type="scientific">Trichinella nelsoni</name>
    <dbReference type="NCBI Taxonomy" id="6336"/>
    <lineage>
        <taxon>Eukaryota</taxon>
        <taxon>Metazoa</taxon>
        <taxon>Ecdysozoa</taxon>
        <taxon>Nematoda</taxon>
        <taxon>Enoplea</taxon>
        <taxon>Dorylaimia</taxon>
        <taxon>Trichinellida</taxon>
        <taxon>Trichinellidae</taxon>
        <taxon>Trichinella</taxon>
    </lineage>
</organism>
<reference evidence="1 2" key="1">
    <citation type="submission" date="2015-01" db="EMBL/GenBank/DDBJ databases">
        <title>Evolution of Trichinella species and genotypes.</title>
        <authorList>
            <person name="Korhonen P.K."/>
            <person name="Edoardo P."/>
            <person name="Giuseppe L.R."/>
            <person name="Gasser R.B."/>
        </authorList>
    </citation>
    <scope>NUCLEOTIDE SEQUENCE [LARGE SCALE GENOMIC DNA]</scope>
    <source>
        <strain evidence="1">ISS37</strain>
    </source>
</reference>
<dbReference type="AlphaFoldDB" id="A0A0V0RF83"/>